<feature type="transmembrane region" description="Helical" evidence="7">
    <location>
        <begin position="99"/>
        <end position="118"/>
    </location>
</feature>
<reference evidence="8" key="1">
    <citation type="submission" date="2021-01" db="EMBL/GenBank/DDBJ databases">
        <authorList>
            <consortium name="Genoscope - CEA"/>
            <person name="William W."/>
        </authorList>
    </citation>
    <scope>NUCLEOTIDE SEQUENCE</scope>
</reference>
<keyword evidence="3 7" id="KW-0812">Transmembrane</keyword>
<protein>
    <recommendedName>
        <fullName evidence="10">Major facilitator superfamily protein</fullName>
    </recommendedName>
</protein>
<dbReference type="Proteomes" id="UP000688137">
    <property type="component" value="Unassembled WGS sequence"/>
</dbReference>
<dbReference type="PANTHER" id="PTHR23505:SF9">
    <property type="entry name" value="PROTEIN, PUTATIVE-RELATED"/>
    <property type="match status" value="1"/>
</dbReference>
<dbReference type="InterPro" id="IPR011701">
    <property type="entry name" value="MFS"/>
</dbReference>
<dbReference type="CDD" id="cd06174">
    <property type="entry name" value="MFS"/>
    <property type="match status" value="1"/>
</dbReference>
<dbReference type="AlphaFoldDB" id="A0A8S1JYA2"/>
<evidence type="ECO:0000256" key="5">
    <source>
        <dbReference type="ARBA" id="ARBA00023136"/>
    </source>
</evidence>
<comment type="subcellular location">
    <subcellularLocation>
        <location evidence="1">Membrane</location>
        <topology evidence="1">Multi-pass membrane protein</topology>
    </subcellularLocation>
</comment>
<feature type="transmembrane region" description="Helical" evidence="7">
    <location>
        <begin position="288"/>
        <end position="308"/>
    </location>
</feature>
<evidence type="ECO:0000256" key="3">
    <source>
        <dbReference type="ARBA" id="ARBA00022692"/>
    </source>
</evidence>
<keyword evidence="5 7" id="KW-0472">Membrane</keyword>
<feature type="transmembrane region" description="Helical" evidence="7">
    <location>
        <begin position="350"/>
        <end position="370"/>
    </location>
</feature>
<feature type="transmembrane region" description="Helical" evidence="7">
    <location>
        <begin position="216"/>
        <end position="238"/>
    </location>
</feature>
<dbReference type="GO" id="GO:0022857">
    <property type="term" value="F:transmembrane transporter activity"/>
    <property type="evidence" value="ECO:0007669"/>
    <property type="project" value="InterPro"/>
</dbReference>
<feature type="transmembrane region" description="Helical" evidence="7">
    <location>
        <begin position="314"/>
        <end position="338"/>
    </location>
</feature>
<feature type="transmembrane region" description="Helical" evidence="7">
    <location>
        <begin position="382"/>
        <end position="404"/>
    </location>
</feature>
<evidence type="ECO:0000256" key="6">
    <source>
        <dbReference type="ARBA" id="ARBA00024338"/>
    </source>
</evidence>
<proteinExistence type="inferred from homology"/>
<evidence type="ECO:0000256" key="1">
    <source>
        <dbReference type="ARBA" id="ARBA00004141"/>
    </source>
</evidence>
<feature type="transmembrane region" description="Helical" evidence="7">
    <location>
        <begin position="161"/>
        <end position="180"/>
    </location>
</feature>
<dbReference type="Pfam" id="PF07690">
    <property type="entry name" value="MFS_1"/>
    <property type="match status" value="1"/>
</dbReference>
<keyword evidence="4 7" id="KW-1133">Transmembrane helix</keyword>
<dbReference type="PANTHER" id="PTHR23505">
    <property type="entry name" value="SPINSTER"/>
    <property type="match status" value="1"/>
</dbReference>
<evidence type="ECO:0000256" key="4">
    <source>
        <dbReference type="ARBA" id="ARBA00022989"/>
    </source>
</evidence>
<feature type="transmembrane region" description="Helical" evidence="7">
    <location>
        <begin position="42"/>
        <end position="58"/>
    </location>
</feature>
<comment type="similarity">
    <text evidence="6">Belongs to the major facilitator superfamily. Spinster (TC 2.A.1.49) family.</text>
</comment>
<feature type="transmembrane region" description="Helical" evidence="7">
    <location>
        <begin position="258"/>
        <end position="276"/>
    </location>
</feature>
<evidence type="ECO:0000313" key="8">
    <source>
        <dbReference type="EMBL" id="CAD8043158.1"/>
    </source>
</evidence>
<evidence type="ECO:0008006" key="10">
    <source>
        <dbReference type="Google" id="ProtNLM"/>
    </source>
</evidence>
<dbReference type="GO" id="GO:0016020">
    <property type="term" value="C:membrane"/>
    <property type="evidence" value="ECO:0007669"/>
    <property type="project" value="UniProtKB-SubCell"/>
</dbReference>
<dbReference type="InterPro" id="IPR044770">
    <property type="entry name" value="MFS_spinster-like"/>
</dbReference>
<feature type="transmembrane region" description="Helical" evidence="7">
    <location>
        <begin position="130"/>
        <end position="149"/>
    </location>
</feature>
<keyword evidence="2" id="KW-0813">Transport</keyword>
<keyword evidence="9" id="KW-1185">Reference proteome</keyword>
<evidence type="ECO:0000313" key="9">
    <source>
        <dbReference type="Proteomes" id="UP000688137"/>
    </source>
</evidence>
<organism evidence="8 9">
    <name type="scientific">Paramecium primaurelia</name>
    <dbReference type="NCBI Taxonomy" id="5886"/>
    <lineage>
        <taxon>Eukaryota</taxon>
        <taxon>Sar</taxon>
        <taxon>Alveolata</taxon>
        <taxon>Ciliophora</taxon>
        <taxon>Intramacronucleata</taxon>
        <taxon>Oligohymenophorea</taxon>
        <taxon>Peniculida</taxon>
        <taxon>Parameciidae</taxon>
        <taxon>Paramecium</taxon>
    </lineage>
</organism>
<sequence>MEKNNLSIYLLNFVTNALINFDHGIIPACTTDMKLDLGIDDVQLGMMGSSVYGGLAYLTNIKLNTQLQQVYYVAYQVYLYLFQPKILFFYLYLDFQQDSFKYAILIYLVFLVVFFPVWIDLFGENHKTLWLTYMQLGVALGTVSGYLVTSLSLHFSQNWVYPYYLQILLLIPCFLCYNFCDEAMLSTQDEGQLNVNKENFKTIFMQNLKTFLSNPVFVFSMLSLSSLFFVVTGVQFWITDYLRNVLLMPHEVVFKSFLIISLTAPLSGVYLGGLILHNFGGYDGQTAIQIAAFEALLASISGAFIPILNNGAFVLLFLWFLLFFGGSAVPAIMGIMITSIPREQRSSGNSLSHLFQELLGYLPAPVLYGYVQQQTGGSASRWGMILLSIIGFFGLFYIVLAIFYKSKQSKQLDTSINESELRDRVPYLNSVDQNDLMQKSKFAQIRMQTSVQSGKSITIPIQQDQINNEFQIDNQTSLINKTHNFKTRVAYQRQASVSQALSNFSNLVGRGSLDSDLFSIKHDEDRKLMEKYTNEIELQVAGGYYLVSEGRYVKFEEH</sequence>
<accession>A0A8S1JYA2</accession>
<evidence type="ECO:0000256" key="2">
    <source>
        <dbReference type="ARBA" id="ARBA00022448"/>
    </source>
</evidence>
<evidence type="ECO:0000256" key="7">
    <source>
        <dbReference type="SAM" id="Phobius"/>
    </source>
</evidence>
<dbReference type="OMA" id="IPCFLCY"/>
<comment type="caution">
    <text evidence="8">The sequence shown here is derived from an EMBL/GenBank/DDBJ whole genome shotgun (WGS) entry which is preliminary data.</text>
</comment>
<name>A0A8S1JYA2_PARPR</name>
<dbReference type="EMBL" id="CAJJDM010000001">
    <property type="protein sequence ID" value="CAD8043158.1"/>
    <property type="molecule type" value="Genomic_DNA"/>
</dbReference>
<feature type="transmembrane region" description="Helical" evidence="7">
    <location>
        <begin position="70"/>
        <end position="93"/>
    </location>
</feature>
<gene>
    <name evidence="8" type="ORF">PPRIM_AZ9-3.1.T0040381</name>
</gene>